<dbReference type="SUPFAM" id="SSF57783">
    <property type="entry name" value="Zinc beta-ribbon"/>
    <property type="match status" value="1"/>
</dbReference>
<dbReference type="SMART" id="SM00400">
    <property type="entry name" value="ZnF_CHCC"/>
    <property type="match status" value="1"/>
</dbReference>
<keyword evidence="6" id="KW-1185">Reference proteome</keyword>
<evidence type="ECO:0000256" key="2">
    <source>
        <dbReference type="ARBA" id="ARBA00022771"/>
    </source>
</evidence>
<protein>
    <recommendedName>
        <fullName evidence="4">Zinc finger CHC2-type domain-containing protein</fullName>
    </recommendedName>
</protein>
<dbReference type="EMBL" id="MUHD01000016">
    <property type="protein sequence ID" value="OXB08411.1"/>
    <property type="molecule type" value="Genomic_DNA"/>
</dbReference>
<evidence type="ECO:0000256" key="1">
    <source>
        <dbReference type="ARBA" id="ARBA00022723"/>
    </source>
</evidence>
<dbReference type="Proteomes" id="UP000198381">
    <property type="component" value="Unassembled WGS sequence"/>
</dbReference>
<keyword evidence="3" id="KW-0862">Zinc</keyword>
<dbReference type="Gene3D" id="3.40.1360.10">
    <property type="match status" value="1"/>
</dbReference>
<dbReference type="Gene3D" id="3.90.580.10">
    <property type="entry name" value="Zinc finger, CHC2-type domain"/>
    <property type="match status" value="1"/>
</dbReference>
<evidence type="ECO:0000313" key="6">
    <source>
        <dbReference type="Proteomes" id="UP000198381"/>
    </source>
</evidence>
<gene>
    <name evidence="5" type="ORF">B0A81_08830</name>
</gene>
<dbReference type="InterPro" id="IPR050219">
    <property type="entry name" value="DnaG_primase"/>
</dbReference>
<reference evidence="5 6" key="1">
    <citation type="submission" date="2016-11" db="EMBL/GenBank/DDBJ databases">
        <title>Whole genomes of Flavobacteriaceae.</title>
        <authorList>
            <person name="Stine C."/>
            <person name="Li C."/>
            <person name="Tadesse D."/>
        </authorList>
    </citation>
    <scope>NUCLEOTIDE SEQUENCE [LARGE SCALE GENOMIC DNA]</scope>
    <source>
        <strain evidence="5 6">CCUG 60112</strain>
    </source>
</reference>
<organism evidence="5 6">
    <name type="scientific">Flavobacterium plurextorum</name>
    <dbReference type="NCBI Taxonomy" id="1114867"/>
    <lineage>
        <taxon>Bacteria</taxon>
        <taxon>Pseudomonadati</taxon>
        <taxon>Bacteroidota</taxon>
        <taxon>Flavobacteriia</taxon>
        <taxon>Flavobacteriales</taxon>
        <taxon>Flavobacteriaceae</taxon>
        <taxon>Flavobacterium</taxon>
    </lineage>
</organism>
<dbReference type="Pfam" id="PF01807">
    <property type="entry name" value="Zn_ribbon_DnaG"/>
    <property type="match status" value="1"/>
</dbReference>
<proteinExistence type="predicted"/>
<dbReference type="PANTHER" id="PTHR30313">
    <property type="entry name" value="DNA PRIMASE"/>
    <property type="match status" value="1"/>
</dbReference>
<accession>A0ABX4CUY0</accession>
<name>A0ABX4CUY0_9FLAO</name>
<dbReference type="Pfam" id="PF13155">
    <property type="entry name" value="Toprim_2"/>
    <property type="match status" value="1"/>
</dbReference>
<evidence type="ECO:0000256" key="3">
    <source>
        <dbReference type="ARBA" id="ARBA00022833"/>
    </source>
</evidence>
<keyword evidence="1" id="KW-0479">Metal-binding</keyword>
<dbReference type="InterPro" id="IPR002694">
    <property type="entry name" value="Znf_CHC2"/>
</dbReference>
<keyword evidence="2" id="KW-0863">Zinc-finger</keyword>
<evidence type="ECO:0000259" key="4">
    <source>
        <dbReference type="SMART" id="SM00400"/>
    </source>
</evidence>
<dbReference type="PANTHER" id="PTHR30313:SF2">
    <property type="entry name" value="DNA PRIMASE"/>
    <property type="match status" value="1"/>
</dbReference>
<comment type="caution">
    <text evidence="5">The sequence shown here is derived from an EMBL/GenBank/DDBJ whole genome shotgun (WGS) entry which is preliminary data.</text>
</comment>
<feature type="domain" description="Zinc finger CHC2-type" evidence="4">
    <location>
        <begin position="35"/>
        <end position="85"/>
    </location>
</feature>
<sequence length="288" mass="33707">MNSYQAKLIPVETILNSLGFHAVRQTSNDLWFTSPFSNTEKTPSFHVNTQKNFWYCFSSGFGGNTLDLIIKFQKCTISEGLAFLENFDSFSFQKQITAVSQIKKTESETQIVKIVPIEHIALKQYLAGRCITKPFIHFQIKEVHYEVNQKRYFAIGFKNRSDGWELRSKYAKICIGKKDVTFIDNRSATLRIFEGFFDYLSFLQVKKNKIEDQFDYLILNSTVLLLKNVNILEDYKTIELYLDNDNTGEKYTNIIKSKHPEAFDFRLMYKDSKDINEWLIANHLKLNQ</sequence>
<dbReference type="InterPro" id="IPR036977">
    <property type="entry name" value="DNA_primase_Znf_CHC2"/>
</dbReference>
<dbReference type="RefSeq" id="WP_089057685.1">
    <property type="nucleotide sequence ID" value="NZ_MUHD01000016.1"/>
</dbReference>
<evidence type="ECO:0000313" key="5">
    <source>
        <dbReference type="EMBL" id="OXB08411.1"/>
    </source>
</evidence>